<dbReference type="Proteomes" id="UP001497516">
    <property type="component" value="Chromosome 4"/>
</dbReference>
<dbReference type="EMBL" id="OZ034817">
    <property type="protein sequence ID" value="CAL1381862.1"/>
    <property type="molecule type" value="Genomic_DNA"/>
</dbReference>
<evidence type="ECO:0000313" key="1">
    <source>
        <dbReference type="EMBL" id="CAL1381862.1"/>
    </source>
</evidence>
<dbReference type="AlphaFoldDB" id="A0AAV2E869"/>
<sequence>MSYLNCELDNVAREEKRHRSMTSNVAEGDYIRNPNNTTTLETESFNIKTMLQYWQTKSFRQAKRVSLCHGTKSGMV</sequence>
<reference evidence="1 2" key="1">
    <citation type="submission" date="2024-04" db="EMBL/GenBank/DDBJ databases">
        <authorList>
            <person name="Fracassetti M."/>
        </authorList>
    </citation>
    <scope>NUCLEOTIDE SEQUENCE [LARGE SCALE GENOMIC DNA]</scope>
</reference>
<keyword evidence="2" id="KW-1185">Reference proteome</keyword>
<accession>A0AAV2E869</accession>
<name>A0AAV2E869_9ROSI</name>
<organism evidence="1 2">
    <name type="scientific">Linum trigynum</name>
    <dbReference type="NCBI Taxonomy" id="586398"/>
    <lineage>
        <taxon>Eukaryota</taxon>
        <taxon>Viridiplantae</taxon>
        <taxon>Streptophyta</taxon>
        <taxon>Embryophyta</taxon>
        <taxon>Tracheophyta</taxon>
        <taxon>Spermatophyta</taxon>
        <taxon>Magnoliopsida</taxon>
        <taxon>eudicotyledons</taxon>
        <taxon>Gunneridae</taxon>
        <taxon>Pentapetalae</taxon>
        <taxon>rosids</taxon>
        <taxon>fabids</taxon>
        <taxon>Malpighiales</taxon>
        <taxon>Linaceae</taxon>
        <taxon>Linum</taxon>
    </lineage>
</organism>
<protein>
    <submittedName>
        <fullName evidence="1">Uncharacterized protein</fullName>
    </submittedName>
</protein>
<evidence type="ECO:0000313" key="2">
    <source>
        <dbReference type="Proteomes" id="UP001497516"/>
    </source>
</evidence>
<proteinExistence type="predicted"/>
<gene>
    <name evidence="1" type="ORF">LTRI10_LOCUS23215</name>
</gene>